<dbReference type="AlphaFoldDB" id="A0A1H4SM03"/>
<gene>
    <name evidence="1" type="ORF">SAMN04490239_4138</name>
</gene>
<dbReference type="InterPro" id="IPR024033">
    <property type="entry name" value="OXTCase_su_AllG_h-dom"/>
</dbReference>
<evidence type="ECO:0000313" key="2">
    <source>
        <dbReference type="Proteomes" id="UP000183561"/>
    </source>
</evidence>
<dbReference type="OrthoDB" id="6193532at2"/>
<dbReference type="Proteomes" id="UP000183561">
    <property type="component" value="Unassembled WGS sequence"/>
</dbReference>
<dbReference type="Gene3D" id="3.90.1710.10">
    <property type="entry name" value="Enterococcus faecalis V583 domain"/>
    <property type="match status" value="1"/>
</dbReference>
<dbReference type="EMBL" id="FNSV01000005">
    <property type="protein sequence ID" value="SEC45097.1"/>
    <property type="molecule type" value="Genomic_DNA"/>
</dbReference>
<dbReference type="InterPro" id="IPR009499">
    <property type="entry name" value="AllG-like"/>
</dbReference>
<accession>A0A1H4SM03</accession>
<dbReference type="Pfam" id="PF06545">
    <property type="entry name" value="AllG"/>
    <property type="match status" value="1"/>
</dbReference>
<reference evidence="2" key="1">
    <citation type="submission" date="2016-10" db="EMBL/GenBank/DDBJ databases">
        <authorList>
            <person name="Varghese N."/>
            <person name="Submissions S."/>
        </authorList>
    </citation>
    <scope>NUCLEOTIDE SEQUENCE [LARGE SCALE GENOMIC DNA]</scope>
    <source>
        <strain evidence="2">DSM 44498</strain>
    </source>
</reference>
<evidence type="ECO:0000313" key="1">
    <source>
        <dbReference type="EMBL" id="SEC45097.1"/>
    </source>
</evidence>
<keyword evidence="2" id="KW-1185">Reference proteome</keyword>
<evidence type="ECO:0008006" key="3">
    <source>
        <dbReference type="Google" id="ProtNLM"/>
    </source>
</evidence>
<protein>
    <recommendedName>
        <fullName evidence="3">DUF1116 domain-containing protein</fullName>
    </recommendedName>
</protein>
<dbReference type="RefSeq" id="WP_072942999.1">
    <property type="nucleotide sequence ID" value="NZ_FNSV01000005.1"/>
</dbReference>
<sequence>MTVRDGWAVLDTTSATAVGVRRAGDVIDTVDRRSYLHAGPQVEPGEVVGPMRGAILGALVLEGEAPDLAAAGELFDAGKIDLRPCHSASAVGAMAGIISPSTPVVVVEGDDGHNAFAPLNEGLGRALRFGANDAAVLERLRWMSTVLTPVLDDALRAGDGIDITALQSEGLRRGDECHNRNVASTAALTIRLAPAVVEHAPDSGTAAAVLDFLAGNPHTFLSFSMAAAKLVADAAHRCGTRGLVTAIAGNGRRMGIRVSGLDSWITASAPVGDPKLFEGYTVDDACPMMGDSLVTEVIGLGAFALSAAPAISSYIGGSPSVLQDYVSEMRQITRGGSSRFLIPGEGFRGTPMGIDVEAVARTGISPVVNNGFAHRDAGIGQVGAGITRLPIEPFVAAHNALLDLGAGDWLTSAGSRWGE</sequence>
<dbReference type="Gene3D" id="1.10.10.660">
    <property type="entry name" value="conserved protein of unknown function from Enterococcus faecalis V583"/>
    <property type="match status" value="1"/>
</dbReference>
<name>A0A1H4SM03_9NOCA</name>
<organism evidence="1 2">
    <name type="scientific">Rhodococcus koreensis</name>
    <dbReference type="NCBI Taxonomy" id="99653"/>
    <lineage>
        <taxon>Bacteria</taxon>
        <taxon>Bacillati</taxon>
        <taxon>Actinomycetota</taxon>
        <taxon>Actinomycetes</taxon>
        <taxon>Mycobacteriales</taxon>
        <taxon>Nocardiaceae</taxon>
        <taxon>Rhodococcus</taxon>
    </lineage>
</organism>
<proteinExistence type="predicted"/>
<dbReference type="Gene3D" id="3.90.1700.10">
    <property type="entry name" value="v583 domain like"/>
    <property type="match status" value="1"/>
</dbReference>